<accession>A0A7W5DSX9</accession>
<name>A0A7W5DSX9_9PORP</name>
<protein>
    <submittedName>
        <fullName evidence="2">Transposase</fullName>
    </submittedName>
</protein>
<dbReference type="AlphaFoldDB" id="A0A7W5DSX9"/>
<organism evidence="2 3">
    <name type="scientific">Microbacter margulisiae</name>
    <dbReference type="NCBI Taxonomy" id="1350067"/>
    <lineage>
        <taxon>Bacteria</taxon>
        <taxon>Pseudomonadati</taxon>
        <taxon>Bacteroidota</taxon>
        <taxon>Bacteroidia</taxon>
        <taxon>Bacteroidales</taxon>
        <taxon>Porphyromonadaceae</taxon>
        <taxon>Microbacter</taxon>
    </lineage>
</organism>
<sequence length="126" mass="14949">MIDRRNHYQGFTTTESITADKVVDFLDAFSFHVREQTFVVLDNATVHRNHKIRELRPVWEKRELFLFYLPPYSPYLNIAETLWRILKGKWIRPQDYGSTDTLFYTTNRTLAAIGKSMFINYSHSVA</sequence>
<proteinExistence type="predicted"/>
<keyword evidence="3" id="KW-1185">Reference proteome</keyword>
<comment type="caution">
    <text evidence="2">The sequence shown here is derived from an EMBL/GenBank/DDBJ whole genome shotgun (WGS) entry which is preliminary data.</text>
</comment>
<evidence type="ECO:0000259" key="1">
    <source>
        <dbReference type="Pfam" id="PF13358"/>
    </source>
</evidence>
<dbReference type="SUPFAM" id="SSF53098">
    <property type="entry name" value="Ribonuclease H-like"/>
    <property type="match status" value="1"/>
</dbReference>
<dbReference type="InterPro" id="IPR036397">
    <property type="entry name" value="RNaseH_sf"/>
</dbReference>
<dbReference type="InterPro" id="IPR012337">
    <property type="entry name" value="RNaseH-like_sf"/>
</dbReference>
<dbReference type="InterPro" id="IPR038717">
    <property type="entry name" value="Tc1-like_DDE_dom"/>
</dbReference>
<dbReference type="Gene3D" id="3.30.420.10">
    <property type="entry name" value="Ribonuclease H-like superfamily/Ribonuclease H"/>
    <property type="match status" value="1"/>
</dbReference>
<gene>
    <name evidence="2" type="ORF">FHX64_002672</name>
</gene>
<dbReference type="EMBL" id="JACHYB010000002">
    <property type="protein sequence ID" value="MBB3188474.1"/>
    <property type="molecule type" value="Genomic_DNA"/>
</dbReference>
<feature type="domain" description="Tc1-like transposase DDE" evidence="1">
    <location>
        <begin position="9"/>
        <end position="102"/>
    </location>
</feature>
<dbReference type="Proteomes" id="UP000544222">
    <property type="component" value="Unassembled WGS sequence"/>
</dbReference>
<evidence type="ECO:0000313" key="2">
    <source>
        <dbReference type="EMBL" id="MBB3188474.1"/>
    </source>
</evidence>
<reference evidence="2 3" key="1">
    <citation type="submission" date="2020-08" db="EMBL/GenBank/DDBJ databases">
        <title>Genomic Encyclopedia of Type Strains, Phase IV (KMG-IV): sequencing the most valuable type-strain genomes for metagenomic binning, comparative biology and taxonomic classification.</title>
        <authorList>
            <person name="Goeker M."/>
        </authorList>
    </citation>
    <scope>NUCLEOTIDE SEQUENCE [LARGE SCALE GENOMIC DNA]</scope>
    <source>
        <strain evidence="2 3">DSM 27471</strain>
    </source>
</reference>
<dbReference type="GO" id="GO:0003676">
    <property type="term" value="F:nucleic acid binding"/>
    <property type="evidence" value="ECO:0007669"/>
    <property type="project" value="InterPro"/>
</dbReference>
<evidence type="ECO:0000313" key="3">
    <source>
        <dbReference type="Proteomes" id="UP000544222"/>
    </source>
</evidence>
<dbReference type="Pfam" id="PF13358">
    <property type="entry name" value="DDE_3"/>
    <property type="match status" value="1"/>
</dbReference>